<dbReference type="RefSeq" id="WP_073870017.1">
    <property type="nucleotide sequence ID" value="NZ_MPNT01000001.1"/>
</dbReference>
<evidence type="ECO:0000259" key="2">
    <source>
        <dbReference type="Pfam" id="PF13622"/>
    </source>
</evidence>
<dbReference type="Pfam" id="PF13622">
    <property type="entry name" value="4HBT_3"/>
    <property type="match status" value="1"/>
</dbReference>
<reference evidence="4 5" key="1">
    <citation type="submission" date="2016-11" db="EMBL/GenBank/DDBJ databases">
        <title>Genome sequences of unsequenced Mycobacteria.</title>
        <authorList>
            <person name="Greninger A.L."/>
            <person name="Fang F."/>
            <person name="Jerome K.R."/>
        </authorList>
    </citation>
    <scope>NUCLEOTIDE SEQUENCE [LARGE SCALE GENOMIC DNA]</scope>
    <source>
        <strain evidence="4 5">M11</strain>
    </source>
</reference>
<dbReference type="SUPFAM" id="SSF54637">
    <property type="entry name" value="Thioesterase/thiol ester dehydrase-isomerase"/>
    <property type="match status" value="2"/>
</dbReference>
<dbReference type="InterPro" id="IPR049450">
    <property type="entry name" value="ACOT8-like_C"/>
</dbReference>
<dbReference type="OrthoDB" id="4565346at2"/>
<feature type="domain" description="DUF427" evidence="1">
    <location>
        <begin position="28"/>
        <end position="117"/>
    </location>
</feature>
<evidence type="ECO:0000259" key="3">
    <source>
        <dbReference type="Pfam" id="PF20789"/>
    </source>
</evidence>
<dbReference type="EMBL" id="MPNT01000001">
    <property type="protein sequence ID" value="OJZ75973.1"/>
    <property type="molecule type" value="Genomic_DNA"/>
</dbReference>
<dbReference type="InterPro" id="IPR049449">
    <property type="entry name" value="TesB_ACOT8-like_N"/>
</dbReference>
<comment type="caution">
    <text evidence="4">The sequence shown here is derived from an EMBL/GenBank/DDBJ whole genome shotgun (WGS) entry which is preliminary data.</text>
</comment>
<dbReference type="Pfam" id="PF20789">
    <property type="entry name" value="4HBT_3C"/>
    <property type="match status" value="1"/>
</dbReference>
<dbReference type="PANTHER" id="PTHR34310">
    <property type="entry name" value="DUF427 DOMAIN PROTEIN (AFU_ORTHOLOGUE AFUA_3G02220)"/>
    <property type="match status" value="1"/>
</dbReference>
<keyword evidence="5" id="KW-1185">Reference proteome</keyword>
<sequence>MTAQVESAWPDHPDYRIDATLCPHRGQVWSGDVLVAQSDRCLVVTETDHEDRLYFPESDVRWELFRPSDHSTVCPFKGRASYWSLSESDSAVENVMWAYPNPLPEVAAIAGHVCFYDDAVRVVVVEDWPDGSAVPVTFPLWGDAAELSRIIDVQQVTDNRFVGPAHGPTHRNVVEGGQLLGEAIVAASKALPGQRVTSASMIFAKAASFDAPVDLSVDVLRRGRSFSSAEIRISQSGVLRSAGLVLADSGAGDVMRAVEPMPDVPGPDSAVPFHGFGMTGREIRVVDGAYDPDPDRVGPPIINAWVRFRDAPPSPHLNAALLAQSTTHWTIAAGMLPHPGLGEARAHATLSTGIMKATIAFHDDVDVADWLLYTNHAFWSGRGLVQGDGRVFARDGRLAASYTIQAMVREFATEPAAMGRDSRTAM</sequence>
<organism evidence="4 5">
    <name type="scientific">Mycobacterium paraffinicum</name>
    <dbReference type="NCBI Taxonomy" id="53378"/>
    <lineage>
        <taxon>Bacteria</taxon>
        <taxon>Bacillati</taxon>
        <taxon>Actinomycetota</taxon>
        <taxon>Actinomycetes</taxon>
        <taxon>Mycobacteriales</taxon>
        <taxon>Mycobacteriaceae</taxon>
        <taxon>Mycobacterium</taxon>
    </lineage>
</organism>
<protein>
    <submittedName>
        <fullName evidence="4">Acyl-CoA thioesterase</fullName>
    </submittedName>
</protein>
<dbReference type="InterPro" id="IPR042171">
    <property type="entry name" value="Acyl-CoA_hotdog"/>
</dbReference>
<dbReference type="STRING" id="53378.BRW65_00475"/>
<dbReference type="Gene3D" id="2.170.150.40">
    <property type="entry name" value="Domain of unknown function (DUF427)"/>
    <property type="match status" value="1"/>
</dbReference>
<dbReference type="Gene3D" id="2.40.160.210">
    <property type="entry name" value="Acyl-CoA thioesterase, double hotdog domain"/>
    <property type="match status" value="1"/>
</dbReference>
<dbReference type="CDD" id="cd03444">
    <property type="entry name" value="Thioesterase_II_repeat1"/>
    <property type="match status" value="1"/>
</dbReference>
<feature type="domain" description="Acyl-CoA thioesterase-like N-terminal HotDog" evidence="2">
    <location>
        <begin position="173"/>
        <end position="239"/>
    </location>
</feature>
<dbReference type="Proteomes" id="UP000186438">
    <property type="component" value="Unassembled WGS sequence"/>
</dbReference>
<proteinExistence type="predicted"/>
<evidence type="ECO:0000313" key="4">
    <source>
        <dbReference type="EMBL" id="OJZ75973.1"/>
    </source>
</evidence>
<dbReference type="InterPro" id="IPR007361">
    <property type="entry name" value="DUF427"/>
</dbReference>
<dbReference type="Pfam" id="PF04248">
    <property type="entry name" value="NTP_transf_9"/>
    <property type="match status" value="1"/>
</dbReference>
<evidence type="ECO:0000259" key="1">
    <source>
        <dbReference type="Pfam" id="PF04248"/>
    </source>
</evidence>
<name>A0A1Q4I209_9MYCO</name>
<evidence type="ECO:0000313" key="5">
    <source>
        <dbReference type="Proteomes" id="UP000186438"/>
    </source>
</evidence>
<accession>A0A1Q4I209</accession>
<dbReference type="InterPro" id="IPR038694">
    <property type="entry name" value="DUF427_sf"/>
</dbReference>
<dbReference type="InterPro" id="IPR029069">
    <property type="entry name" value="HotDog_dom_sf"/>
</dbReference>
<dbReference type="AlphaFoldDB" id="A0A1Q4I209"/>
<feature type="domain" description="Acyl-CoA thioesterase-like C-terminal" evidence="3">
    <location>
        <begin position="260"/>
        <end position="406"/>
    </location>
</feature>
<dbReference type="PANTHER" id="PTHR34310:SF8">
    <property type="entry name" value="CONSERVED PROTEIN"/>
    <property type="match status" value="1"/>
</dbReference>
<gene>
    <name evidence="4" type="ORF">BRW65_00475</name>
</gene>